<accession>A0A6M2ZI49</accession>
<dbReference type="Proteomes" id="UP000515683">
    <property type="component" value="Segment"/>
</dbReference>
<protein>
    <submittedName>
        <fullName evidence="1">Uncharacterized protein</fullName>
    </submittedName>
</protein>
<proteinExistence type="predicted"/>
<dbReference type="EMBL" id="MK867354">
    <property type="protein sequence ID" value="QFG06497.1"/>
    <property type="molecule type" value="Genomic_DNA"/>
</dbReference>
<evidence type="ECO:0000313" key="1">
    <source>
        <dbReference type="EMBL" id="QFG06497.1"/>
    </source>
</evidence>
<organism evidence="1 2">
    <name type="scientific">Synechococcus phage S-SCSM1</name>
    <dbReference type="NCBI Taxonomy" id="2588487"/>
    <lineage>
        <taxon>Viruses</taxon>
        <taxon>Duplodnaviria</taxon>
        <taxon>Heunggongvirae</taxon>
        <taxon>Uroviricota</taxon>
        <taxon>Caudoviricetes</taxon>
        <taxon>Pantevenvirales</taxon>
        <taxon>Kyanoviridae</taxon>
        <taxon>Zhoulongquanvirus</taxon>
        <taxon>Zhoulongquanvirus esscess</taxon>
    </lineage>
</organism>
<reference evidence="1" key="1">
    <citation type="submission" date="2019-04" db="EMBL/GenBank/DDBJ databases">
        <title>Genomic and proteomic characterization of cyanophage S-SCSM1 provides new insights into understanding the viral gene diversity and phage-host interactions.</title>
        <authorList>
            <person name="Wang Q."/>
            <person name="Xu Y."/>
            <person name="Jiao N."/>
            <person name="Zhang R."/>
        </authorList>
    </citation>
    <scope>NUCLEOTIDE SEQUENCE [LARGE SCALE GENOMIC DNA]</scope>
</reference>
<gene>
    <name evidence="1" type="ORF">SSCSM1_233</name>
</gene>
<sequence>MADYSFSHITVPSQSMFDTATRLTTGSTIRSGDSPFYITITNGGVRLRAFDVTYTSGTVNVFNRGQDRPATGQMYPRFNK</sequence>
<name>A0A6M2ZI49_9CAUD</name>
<keyword evidence="2" id="KW-1185">Reference proteome</keyword>
<evidence type="ECO:0000313" key="2">
    <source>
        <dbReference type="Proteomes" id="UP000515683"/>
    </source>
</evidence>